<dbReference type="Proteomes" id="UP000676079">
    <property type="component" value="Chromosome"/>
</dbReference>
<feature type="transmembrane region" description="Helical" evidence="2">
    <location>
        <begin position="53"/>
        <end position="74"/>
    </location>
</feature>
<dbReference type="InterPro" id="IPR021202">
    <property type="entry name" value="Rv3654c-like"/>
</dbReference>
<reference evidence="3 4" key="1">
    <citation type="submission" date="2021-05" db="EMBL/GenBank/DDBJ databases">
        <title>Direct Submission.</title>
        <authorList>
            <person name="Li K."/>
            <person name="Gao J."/>
        </authorList>
    </citation>
    <scope>NUCLEOTIDE SEQUENCE [LARGE SCALE GENOMIC DNA]</scope>
    <source>
        <strain evidence="3 4">Mg02</strain>
    </source>
</reference>
<organism evidence="3 4">
    <name type="scientific">Nocardiopsis changdeensis</name>
    <dbReference type="NCBI Taxonomy" id="2831969"/>
    <lineage>
        <taxon>Bacteria</taxon>
        <taxon>Bacillati</taxon>
        <taxon>Actinomycetota</taxon>
        <taxon>Actinomycetes</taxon>
        <taxon>Streptosporangiales</taxon>
        <taxon>Nocardiopsidaceae</taxon>
        <taxon>Nocardiopsis</taxon>
    </lineage>
</organism>
<proteinExistence type="predicted"/>
<evidence type="ECO:0008006" key="5">
    <source>
        <dbReference type="Google" id="ProtNLM"/>
    </source>
</evidence>
<keyword evidence="2" id="KW-0472">Membrane</keyword>
<evidence type="ECO:0000313" key="3">
    <source>
        <dbReference type="EMBL" id="QUX22926.1"/>
    </source>
</evidence>
<sequence>MTPGPRTHVRAGPGPRPGGVRGPADRARSGPRSTAGSRPGTGRDPAPDTGAAAVHWVAMAVLLWTVALAAVLAATARFDRDRAGTAADLAALAAASVAVHGRDTACERARLTAEANGASLDTCEITGHTAEVVVAVPSVLDLSVSAGSRAGPVHGALPEEAP</sequence>
<keyword evidence="4" id="KW-1185">Reference proteome</keyword>
<dbReference type="NCBIfam" id="TIGR03816">
    <property type="entry name" value="tadE_like_DECH"/>
    <property type="match status" value="1"/>
</dbReference>
<evidence type="ECO:0000256" key="1">
    <source>
        <dbReference type="SAM" id="MobiDB-lite"/>
    </source>
</evidence>
<keyword evidence="2" id="KW-0812">Transmembrane</keyword>
<dbReference type="EMBL" id="CP074133">
    <property type="protein sequence ID" value="QUX22926.1"/>
    <property type="molecule type" value="Genomic_DNA"/>
</dbReference>
<evidence type="ECO:0000256" key="2">
    <source>
        <dbReference type="SAM" id="Phobius"/>
    </source>
</evidence>
<name>A0ABX8BQ09_9ACTN</name>
<protein>
    <recommendedName>
        <fullName evidence="5">Flp pilus-assembly TadG-like N-terminal domain-containing protein</fullName>
    </recommendedName>
</protein>
<accession>A0ABX8BQ09</accession>
<dbReference type="RefSeq" id="WP_220564137.1">
    <property type="nucleotide sequence ID" value="NZ_CP074133.1"/>
</dbReference>
<feature type="region of interest" description="Disordered" evidence="1">
    <location>
        <begin position="1"/>
        <end position="48"/>
    </location>
</feature>
<gene>
    <name evidence="3" type="ORF">KGD84_00450</name>
</gene>
<keyword evidence="2" id="KW-1133">Transmembrane helix</keyword>
<evidence type="ECO:0000313" key="4">
    <source>
        <dbReference type="Proteomes" id="UP000676079"/>
    </source>
</evidence>